<reference evidence="3 4" key="1">
    <citation type="submission" date="2019-03" db="EMBL/GenBank/DDBJ databases">
        <title>Draft genome sequences of novel Actinobacteria.</title>
        <authorList>
            <person name="Sahin N."/>
            <person name="Ay H."/>
            <person name="Saygin H."/>
        </authorList>
    </citation>
    <scope>NUCLEOTIDE SEQUENCE [LARGE SCALE GENOMIC DNA]</scope>
    <source>
        <strain evidence="3 4">JCM 13523</strain>
    </source>
</reference>
<organism evidence="3 4">
    <name type="scientific">Kribbella antibiotica</name>
    <dbReference type="NCBI Taxonomy" id="190195"/>
    <lineage>
        <taxon>Bacteria</taxon>
        <taxon>Bacillati</taxon>
        <taxon>Actinomycetota</taxon>
        <taxon>Actinomycetes</taxon>
        <taxon>Propionibacteriales</taxon>
        <taxon>Kribbellaceae</taxon>
        <taxon>Kribbella</taxon>
    </lineage>
</organism>
<evidence type="ECO:0000256" key="1">
    <source>
        <dbReference type="ARBA" id="ARBA00022676"/>
    </source>
</evidence>
<protein>
    <submittedName>
        <fullName evidence="3">Glycosyltransferase</fullName>
    </submittedName>
</protein>
<dbReference type="RefSeq" id="WP_132166890.1">
    <property type="nucleotide sequence ID" value="NZ_SMKX01000021.1"/>
</dbReference>
<sequence length="258" mass="29051">MTDLHAPATAADRVDVLGIQVSVTNLEDTVGVFERWIDNGERQLVCVTDMNALLHARADQQLKTVYNTAGLVVPDGMPLVWAGKKAGFEQMGRVAGPDLLERIMAEAADRGWTQYFYGGAEGVADELRMTFQDKHPALKVVGVECPPYRALTLQEDAETVERMNSAHPDIIWVGLGAPKQERWMAEHRERLNAAILIGVGAAFDFHTGRLDRAPEWMQKAGLEWSYRLYKEPRRLWKRYLIGIPRFAFGVLRRPPRAV</sequence>
<evidence type="ECO:0000256" key="2">
    <source>
        <dbReference type="ARBA" id="ARBA00022679"/>
    </source>
</evidence>
<dbReference type="InterPro" id="IPR004629">
    <property type="entry name" value="WecG_TagA_CpsF"/>
</dbReference>
<keyword evidence="4" id="KW-1185">Reference proteome</keyword>
<dbReference type="EMBL" id="SMKX01000021">
    <property type="protein sequence ID" value="TDD60733.1"/>
    <property type="molecule type" value="Genomic_DNA"/>
</dbReference>
<keyword evidence="1" id="KW-0328">Glycosyltransferase</keyword>
<comment type="caution">
    <text evidence="3">The sequence shown here is derived from an EMBL/GenBank/DDBJ whole genome shotgun (WGS) entry which is preliminary data.</text>
</comment>
<dbReference type="OrthoDB" id="9771846at2"/>
<dbReference type="GO" id="GO:0016758">
    <property type="term" value="F:hexosyltransferase activity"/>
    <property type="evidence" value="ECO:0007669"/>
    <property type="project" value="TreeGrafter"/>
</dbReference>
<dbReference type="AlphaFoldDB" id="A0A4R4ZPB0"/>
<evidence type="ECO:0000313" key="4">
    <source>
        <dbReference type="Proteomes" id="UP000295124"/>
    </source>
</evidence>
<dbReference type="CDD" id="cd06533">
    <property type="entry name" value="Glyco_transf_WecG_TagA"/>
    <property type="match status" value="1"/>
</dbReference>
<keyword evidence="2 3" id="KW-0808">Transferase</keyword>
<evidence type="ECO:0000313" key="3">
    <source>
        <dbReference type="EMBL" id="TDD60733.1"/>
    </source>
</evidence>
<dbReference type="Pfam" id="PF03808">
    <property type="entry name" value="Glyco_tran_WecG"/>
    <property type="match status" value="1"/>
</dbReference>
<gene>
    <name evidence="3" type="ORF">E1263_09795</name>
</gene>
<name>A0A4R4ZPB0_9ACTN</name>
<proteinExistence type="predicted"/>
<dbReference type="PANTHER" id="PTHR34136">
    <property type="match status" value="1"/>
</dbReference>
<dbReference type="Proteomes" id="UP000295124">
    <property type="component" value="Unassembled WGS sequence"/>
</dbReference>
<accession>A0A4R4ZPB0</accession>
<dbReference type="PANTHER" id="PTHR34136:SF1">
    <property type="entry name" value="UDP-N-ACETYL-D-MANNOSAMINURONIC ACID TRANSFERASE"/>
    <property type="match status" value="1"/>
</dbReference>
<dbReference type="NCBIfam" id="TIGR00696">
    <property type="entry name" value="wecG_tagA_cpsF"/>
    <property type="match status" value="1"/>
</dbReference>